<gene>
    <name evidence="1" type="ORF">SteCoe_11939</name>
</gene>
<name>A0A1R2CBY0_9CILI</name>
<dbReference type="AlphaFoldDB" id="A0A1R2CBY0"/>
<protein>
    <submittedName>
        <fullName evidence="1">Uncharacterized protein</fullName>
    </submittedName>
</protein>
<sequence length="392" mass="45683">MKRFQSATFSSKSRTKPPLQLDEKLTYISKTLEELQDTIAQEITVTDNIEQNSLKVIFIKNYETHTRQINALRNTVDGLGKTFLSSFDALYDDAKAYANREIMALIPRIDASYNKCEQLDSNVLRNNIDITSLRRELNDRYEFLNSRIDLMGADLKEVKEKQMICKEDITQICEELRRLKEKQLDASASSSEKFKNLNEKTKKNIELLEELDKKLGKHVLTLSSDSKKSYETFIKKIKDYDETCQEQLNSLRTNFLEHSKEIQSISTQVSENIEKISEIKSDFTSKHEDLFESINLQIKKVALNYTTLNEKFEALSESTQENYDEINKSFANRLDAVSKTLMNENRSLSERVYKQEKLFDVYQRETNNSVNVLERSLAVHEEKLNFSISNKY</sequence>
<organism evidence="1 2">
    <name type="scientific">Stentor coeruleus</name>
    <dbReference type="NCBI Taxonomy" id="5963"/>
    <lineage>
        <taxon>Eukaryota</taxon>
        <taxon>Sar</taxon>
        <taxon>Alveolata</taxon>
        <taxon>Ciliophora</taxon>
        <taxon>Postciliodesmatophora</taxon>
        <taxon>Heterotrichea</taxon>
        <taxon>Heterotrichida</taxon>
        <taxon>Stentoridae</taxon>
        <taxon>Stentor</taxon>
    </lineage>
</organism>
<reference evidence="1 2" key="1">
    <citation type="submission" date="2016-11" db="EMBL/GenBank/DDBJ databases">
        <title>The macronuclear genome of Stentor coeruleus: a giant cell with tiny introns.</title>
        <authorList>
            <person name="Slabodnick M."/>
            <person name="Ruby J.G."/>
            <person name="Reiff S.B."/>
            <person name="Swart E.C."/>
            <person name="Gosai S."/>
            <person name="Prabakaran S."/>
            <person name="Witkowska E."/>
            <person name="Larue G.E."/>
            <person name="Fisher S."/>
            <person name="Freeman R.M."/>
            <person name="Gunawardena J."/>
            <person name="Chu W."/>
            <person name="Stover N.A."/>
            <person name="Gregory B.D."/>
            <person name="Nowacki M."/>
            <person name="Derisi J."/>
            <person name="Roy S.W."/>
            <person name="Marshall W.F."/>
            <person name="Sood P."/>
        </authorList>
    </citation>
    <scope>NUCLEOTIDE SEQUENCE [LARGE SCALE GENOMIC DNA]</scope>
    <source>
        <strain evidence="1">WM001</strain>
    </source>
</reference>
<evidence type="ECO:0000313" key="2">
    <source>
        <dbReference type="Proteomes" id="UP000187209"/>
    </source>
</evidence>
<dbReference type="Proteomes" id="UP000187209">
    <property type="component" value="Unassembled WGS sequence"/>
</dbReference>
<evidence type="ECO:0000313" key="1">
    <source>
        <dbReference type="EMBL" id="OMJ86524.1"/>
    </source>
</evidence>
<keyword evidence="2" id="KW-1185">Reference proteome</keyword>
<accession>A0A1R2CBY0</accession>
<proteinExistence type="predicted"/>
<comment type="caution">
    <text evidence="1">The sequence shown here is derived from an EMBL/GenBank/DDBJ whole genome shotgun (WGS) entry which is preliminary data.</text>
</comment>
<dbReference type="EMBL" id="MPUH01000203">
    <property type="protein sequence ID" value="OMJ86524.1"/>
    <property type="molecule type" value="Genomic_DNA"/>
</dbReference>